<reference evidence="1 2" key="1">
    <citation type="submission" date="2021-03" db="EMBL/GenBank/DDBJ databases">
        <title>Muricauda lutimaris sp. nov. and Muricauda ruestringensis sp. nov, two marine members of the Flavobacteriaceae isolated from deep sea sediments of Western Pacific.</title>
        <authorList>
            <person name="Zhao S."/>
            <person name="Liu R."/>
        </authorList>
    </citation>
    <scope>NUCLEOTIDE SEQUENCE [LARGE SCALE GENOMIC DNA]</scope>
    <source>
        <strain evidence="1 2">BC31-3-A3</strain>
    </source>
</reference>
<dbReference type="InterPro" id="IPR050952">
    <property type="entry name" value="TRIM-NHL_E3_ligases"/>
</dbReference>
<dbReference type="Proteomes" id="UP000664807">
    <property type="component" value="Unassembled WGS sequence"/>
</dbReference>
<dbReference type="RefSeq" id="WP_207026248.1">
    <property type="nucleotide sequence ID" value="NZ_JAFLNM010000001.1"/>
</dbReference>
<gene>
    <name evidence="1" type="ORF">J0654_02810</name>
</gene>
<evidence type="ECO:0000313" key="2">
    <source>
        <dbReference type="Proteomes" id="UP000664807"/>
    </source>
</evidence>
<dbReference type="PANTHER" id="PTHR24104">
    <property type="entry name" value="E3 UBIQUITIN-PROTEIN LIGASE NHLRC1-RELATED"/>
    <property type="match status" value="1"/>
</dbReference>
<sequence length="364" mass="41076">MDYSTLGDKVTNSYVFKGSKQKPFLAPRGVFVANNMLFVSDTGQNRVFIWHTIPVTEFQEPDVILGQEVIEDSGRNSDSLVSSKTLQYPSGVWSDGKMLIVADAWNHRVLIWHNIPTVNAQPADVVLGQPDFENNQPNVKGQAASPRADTLNWPYGVFSDGKSLWIADTGNRRVLFFKVIPTENFSKADKVIGKADFSTRDYENKDPIWPYSIKINKEGVLAIADTQYYRILIWKDKNEAPNKQSDIIIGQENFDNSGQNQFRLSPENNTLNWTYDTCFYEEGILVNDTGNSRILVFDKIPEENNKGADGLIGRPNFQTSSEYKGNLTGTQSAIYWPFSITTHNNQLFIADTGNHRLVICNLKT</sequence>
<proteinExistence type="predicted"/>
<organism evidence="1 2">
    <name type="scientific">Flagellimonas profundi</name>
    <dbReference type="NCBI Taxonomy" id="2915620"/>
    <lineage>
        <taxon>Bacteria</taxon>
        <taxon>Pseudomonadati</taxon>
        <taxon>Bacteroidota</taxon>
        <taxon>Flavobacteriia</taxon>
        <taxon>Flavobacteriales</taxon>
        <taxon>Flavobacteriaceae</taxon>
        <taxon>Flagellimonas</taxon>
    </lineage>
</organism>
<evidence type="ECO:0008006" key="3">
    <source>
        <dbReference type="Google" id="ProtNLM"/>
    </source>
</evidence>
<dbReference type="Gene3D" id="2.120.10.30">
    <property type="entry name" value="TolB, C-terminal domain"/>
    <property type="match status" value="2"/>
</dbReference>
<comment type="caution">
    <text evidence="1">The sequence shown here is derived from an EMBL/GenBank/DDBJ whole genome shotgun (WGS) entry which is preliminary data.</text>
</comment>
<dbReference type="SUPFAM" id="SSF101898">
    <property type="entry name" value="NHL repeat"/>
    <property type="match status" value="1"/>
</dbReference>
<protein>
    <recommendedName>
        <fullName evidence="3">NHL repeat containing protein</fullName>
    </recommendedName>
</protein>
<accession>A0ABS3FBL5</accession>
<name>A0ABS3FBL5_9FLAO</name>
<dbReference type="PANTHER" id="PTHR24104:SF25">
    <property type="entry name" value="PROTEIN LIN-41"/>
    <property type="match status" value="1"/>
</dbReference>
<dbReference type="EMBL" id="JAFLNM010000001">
    <property type="protein sequence ID" value="MBO0340554.1"/>
    <property type="molecule type" value="Genomic_DNA"/>
</dbReference>
<keyword evidence="2" id="KW-1185">Reference proteome</keyword>
<dbReference type="InterPro" id="IPR011042">
    <property type="entry name" value="6-blade_b-propeller_TolB-like"/>
</dbReference>
<evidence type="ECO:0000313" key="1">
    <source>
        <dbReference type="EMBL" id="MBO0340554.1"/>
    </source>
</evidence>